<proteinExistence type="inferred from homology"/>
<dbReference type="Gene3D" id="1.10.287.70">
    <property type="match status" value="1"/>
</dbReference>
<evidence type="ECO:0000256" key="10">
    <source>
        <dbReference type="SAM" id="Phobius"/>
    </source>
</evidence>
<dbReference type="Proteomes" id="UP000801492">
    <property type="component" value="Unassembled WGS sequence"/>
</dbReference>
<evidence type="ECO:0000256" key="8">
    <source>
        <dbReference type="ARBA" id="ARBA00023180"/>
    </source>
</evidence>
<evidence type="ECO:0000256" key="2">
    <source>
        <dbReference type="ARBA" id="ARBA00008685"/>
    </source>
</evidence>
<evidence type="ECO:0000256" key="6">
    <source>
        <dbReference type="ARBA" id="ARBA00023136"/>
    </source>
</evidence>
<dbReference type="PANTHER" id="PTHR42643">
    <property type="entry name" value="IONOTROPIC RECEPTOR 20A-RELATED"/>
    <property type="match status" value="1"/>
</dbReference>
<dbReference type="GO" id="GO:0050906">
    <property type="term" value="P:detection of stimulus involved in sensory perception"/>
    <property type="evidence" value="ECO:0007669"/>
    <property type="project" value="UniProtKB-ARBA"/>
</dbReference>
<comment type="caution">
    <text evidence="13">The sequence shown here is derived from an EMBL/GenBank/DDBJ whole genome shotgun (WGS) entry which is preliminary data.</text>
</comment>
<evidence type="ECO:0000256" key="3">
    <source>
        <dbReference type="ARBA" id="ARBA00022475"/>
    </source>
</evidence>
<organism evidence="13 14">
    <name type="scientific">Ignelater luminosus</name>
    <name type="common">Cucubano</name>
    <name type="synonym">Pyrophorus luminosus</name>
    <dbReference type="NCBI Taxonomy" id="2038154"/>
    <lineage>
        <taxon>Eukaryota</taxon>
        <taxon>Metazoa</taxon>
        <taxon>Ecdysozoa</taxon>
        <taxon>Arthropoda</taxon>
        <taxon>Hexapoda</taxon>
        <taxon>Insecta</taxon>
        <taxon>Pterygota</taxon>
        <taxon>Neoptera</taxon>
        <taxon>Endopterygota</taxon>
        <taxon>Coleoptera</taxon>
        <taxon>Polyphaga</taxon>
        <taxon>Elateriformia</taxon>
        <taxon>Elateroidea</taxon>
        <taxon>Elateridae</taxon>
        <taxon>Agrypninae</taxon>
        <taxon>Pyrophorini</taxon>
        <taxon>Ignelater</taxon>
    </lineage>
</organism>
<dbReference type="Gene3D" id="3.40.190.10">
    <property type="entry name" value="Periplasmic binding protein-like II"/>
    <property type="match status" value="1"/>
</dbReference>
<comment type="similarity">
    <text evidence="2">Belongs to the glutamate-gated ion channel (TC 1.A.10.1) family.</text>
</comment>
<feature type="transmembrane region" description="Helical" evidence="10">
    <location>
        <begin position="646"/>
        <end position="673"/>
    </location>
</feature>
<evidence type="ECO:0000256" key="4">
    <source>
        <dbReference type="ARBA" id="ARBA00022692"/>
    </source>
</evidence>
<keyword evidence="11" id="KW-0732">Signal</keyword>
<keyword evidence="5 10" id="KW-1133">Transmembrane helix</keyword>
<dbReference type="OrthoDB" id="6500454at2759"/>
<feature type="transmembrane region" description="Helical" evidence="10">
    <location>
        <begin position="373"/>
        <end position="392"/>
    </location>
</feature>
<reference evidence="13" key="1">
    <citation type="submission" date="2019-08" db="EMBL/GenBank/DDBJ databases">
        <title>The genome of the North American firefly Photinus pyralis.</title>
        <authorList>
            <consortium name="Photinus pyralis genome working group"/>
            <person name="Fallon T.R."/>
            <person name="Sander Lower S.E."/>
            <person name="Weng J.-K."/>
        </authorList>
    </citation>
    <scope>NUCLEOTIDE SEQUENCE</scope>
    <source>
        <strain evidence="13">TRF0915ILg1</strain>
        <tissue evidence="13">Whole body</tissue>
    </source>
</reference>
<dbReference type="PANTHER" id="PTHR42643:SF24">
    <property type="entry name" value="IONOTROPIC RECEPTOR 60A"/>
    <property type="match status" value="1"/>
</dbReference>
<dbReference type="GO" id="GO:0005886">
    <property type="term" value="C:plasma membrane"/>
    <property type="evidence" value="ECO:0007669"/>
    <property type="project" value="UniProtKB-SubCell"/>
</dbReference>
<dbReference type="GO" id="GO:0015276">
    <property type="term" value="F:ligand-gated monoatomic ion channel activity"/>
    <property type="evidence" value="ECO:0007669"/>
    <property type="project" value="InterPro"/>
</dbReference>
<dbReference type="SUPFAM" id="SSF53850">
    <property type="entry name" value="Periplasmic binding protein-like II"/>
    <property type="match status" value="1"/>
</dbReference>
<keyword evidence="6 10" id="KW-0472">Membrane</keyword>
<name>A0A8K0C4H5_IGNLU</name>
<evidence type="ECO:0000256" key="9">
    <source>
        <dbReference type="SAM" id="MobiDB-lite"/>
    </source>
</evidence>
<comment type="subcellular location">
    <subcellularLocation>
        <location evidence="1">Cell membrane</location>
        <topology evidence="1">Multi-pass membrane protein</topology>
    </subcellularLocation>
</comment>
<dbReference type="AlphaFoldDB" id="A0A8K0C4H5"/>
<dbReference type="EMBL" id="VTPC01091055">
    <property type="protein sequence ID" value="KAF2879908.1"/>
    <property type="molecule type" value="Genomic_DNA"/>
</dbReference>
<dbReference type="InterPro" id="IPR052192">
    <property type="entry name" value="Insect_Ionotropic_Sensory_Rcpt"/>
</dbReference>
<evidence type="ECO:0000256" key="7">
    <source>
        <dbReference type="ARBA" id="ARBA00023170"/>
    </source>
</evidence>
<evidence type="ECO:0000259" key="12">
    <source>
        <dbReference type="Pfam" id="PF00060"/>
    </source>
</evidence>
<keyword evidence="4 10" id="KW-0812">Transmembrane</keyword>
<dbReference type="Pfam" id="PF00060">
    <property type="entry name" value="Lig_chan"/>
    <property type="match status" value="1"/>
</dbReference>
<protein>
    <recommendedName>
        <fullName evidence="12">Ionotropic glutamate receptor C-terminal domain-containing protein</fullName>
    </recommendedName>
</protein>
<feature type="domain" description="Ionotropic glutamate receptor C-terminal" evidence="12">
    <location>
        <begin position="373"/>
        <end position="654"/>
    </location>
</feature>
<evidence type="ECO:0000256" key="1">
    <source>
        <dbReference type="ARBA" id="ARBA00004651"/>
    </source>
</evidence>
<keyword evidence="8" id="KW-0325">Glycoprotein</keyword>
<feature type="transmembrane region" description="Helical" evidence="10">
    <location>
        <begin position="443"/>
        <end position="470"/>
    </location>
</feature>
<evidence type="ECO:0000256" key="5">
    <source>
        <dbReference type="ARBA" id="ARBA00022989"/>
    </source>
</evidence>
<keyword evidence="3" id="KW-1003">Cell membrane</keyword>
<evidence type="ECO:0000313" key="14">
    <source>
        <dbReference type="Proteomes" id="UP000801492"/>
    </source>
</evidence>
<keyword evidence="7" id="KW-0675">Receptor</keyword>
<evidence type="ECO:0000256" key="11">
    <source>
        <dbReference type="SAM" id="SignalP"/>
    </source>
</evidence>
<feature type="compositionally biased region" description="Polar residues" evidence="9">
    <location>
        <begin position="741"/>
        <end position="755"/>
    </location>
</feature>
<gene>
    <name evidence="13" type="ORF">ILUMI_26237</name>
</gene>
<dbReference type="InterPro" id="IPR001320">
    <property type="entry name" value="Iontro_rcpt_C"/>
</dbReference>
<keyword evidence="14" id="KW-1185">Reference proteome</keyword>
<sequence length="798" mass="90722">MIPSKALPLLILLTCSRLSSISSYNGTIKVVHKIGKRALEKSHEKPQAEKWMDAFFGRNLQFNQVPSLVNLLTTVSLLHLGGCTPVVLYDTAVENNKGLLLEELFRNYPLAYMHGTIDKKYSVVNRQLLNSFENKCVSYVLFMEDVMRCRDVIGAQNVNKVIVVARSSQWRVYEFLANEVAQSFVNLLVIAQSEKIVSSQEELPFILYTHNLYVDGLGSSTPHVLTSWIKGNLTRPYVPLFPSKIKQGFAGHRFIISAANQPPFAVKKTRDENDDLRWEGTEVRLVKLLAEIYNFTTDFREARNTEVLGSGDAVMYDLMARRADIGLGGLYIVPERIGRVDVSYGHSQDCAAFVSLTSTALPRWRAIMGPFQWTVWLSLTLVYLLAIFPLAFSDRHSLRYLLEAPEEMENMFWYVFGTFTNCFSFIGKRSWSKSDKMATRLLIGFYWLFTIIITACYTGSIIAFVTLPVFPETIDSVKQLLTGRYQIGTLDKGGWQYWFENSSDPTTTRLLKDVEYVSTIEAGIKNTTTAFFWSYAFLGSRAQLDYVVRTNFSTSNKRAMLHISSECFVPYGVGMVFQINSVYKSILNQGIIRAVESGFLIKFKNDVEWEMMRSSTGKLLQANAGGNSKILSAEDRALALQDTQGMFLLLSFGFVLGGFSLLSEWLGGCFNLCKRKRRRSTFSVRSSISSNPRSYDLPTPREKLDSIQYSRSSRMFGSFEDKTIDEQNENDNDSRDEMQEENVQNHVTPKQNCAKSEQDIEVEINEIFNLREIFGEENCDSDSFKEELLDENKSTKSD</sequence>
<feature type="chain" id="PRO_5035422365" description="Ionotropic glutamate receptor C-terminal domain-containing protein" evidence="11">
    <location>
        <begin position="24"/>
        <end position="798"/>
    </location>
</feature>
<accession>A0A8K0C4H5</accession>
<feature type="region of interest" description="Disordered" evidence="9">
    <location>
        <begin position="718"/>
        <end position="756"/>
    </location>
</feature>
<feature type="signal peptide" evidence="11">
    <location>
        <begin position="1"/>
        <end position="23"/>
    </location>
</feature>
<evidence type="ECO:0000313" key="13">
    <source>
        <dbReference type="EMBL" id="KAF2879908.1"/>
    </source>
</evidence>